<protein>
    <submittedName>
        <fullName evidence="1">Uncharacterized protein</fullName>
    </submittedName>
</protein>
<organism evidence="1 2">
    <name type="scientific">Gossypium barbadense</name>
    <name type="common">Sea Island cotton</name>
    <name type="synonym">Hibiscus barbadensis</name>
    <dbReference type="NCBI Taxonomy" id="3634"/>
    <lineage>
        <taxon>Eukaryota</taxon>
        <taxon>Viridiplantae</taxon>
        <taxon>Streptophyta</taxon>
        <taxon>Embryophyta</taxon>
        <taxon>Tracheophyta</taxon>
        <taxon>Spermatophyta</taxon>
        <taxon>Magnoliopsida</taxon>
        <taxon>eudicotyledons</taxon>
        <taxon>Gunneridae</taxon>
        <taxon>Pentapetalae</taxon>
        <taxon>rosids</taxon>
        <taxon>malvids</taxon>
        <taxon>Malvales</taxon>
        <taxon>Malvaceae</taxon>
        <taxon>Malvoideae</taxon>
        <taxon>Gossypium</taxon>
    </lineage>
</organism>
<dbReference type="AlphaFoldDB" id="A0A2P5XXY7"/>
<sequence>MKEFKEENDLNALNRHIHHSPLKCWDALAPSAASYNPNCSKASVLPLSLKYLHAIFAHTLTGRGESTGVINTHDAYFLCCMSHGHVIDLAYFVALTIQHQTERHKKRGLKTPLGKVLYDCHVLLDHDHNHFRYNILLAQDLSTNEPLPPLEYPPPPLR</sequence>
<dbReference type="EMBL" id="KZ664044">
    <property type="protein sequence ID" value="PPS08204.1"/>
    <property type="molecule type" value="Genomic_DNA"/>
</dbReference>
<proteinExistence type="predicted"/>
<reference evidence="1 2" key="1">
    <citation type="submission" date="2015-01" db="EMBL/GenBank/DDBJ databases">
        <title>Genome of allotetraploid Gossypium barbadense reveals genomic plasticity and fiber elongation in cotton evolution.</title>
        <authorList>
            <person name="Chen X."/>
            <person name="Liu X."/>
            <person name="Zhao B."/>
            <person name="Zheng H."/>
            <person name="Hu Y."/>
            <person name="Lu G."/>
            <person name="Yang C."/>
            <person name="Chen J."/>
            <person name="Shan C."/>
            <person name="Zhang L."/>
            <person name="Zhou Y."/>
            <person name="Wang L."/>
            <person name="Guo W."/>
            <person name="Bai Y."/>
            <person name="Ruan J."/>
            <person name="Shangguan X."/>
            <person name="Mao Y."/>
            <person name="Jiang J."/>
            <person name="Zhu Y."/>
            <person name="Lei J."/>
            <person name="Kang H."/>
            <person name="Chen S."/>
            <person name="He X."/>
            <person name="Wang R."/>
            <person name="Wang Y."/>
            <person name="Chen J."/>
            <person name="Wang L."/>
            <person name="Yu S."/>
            <person name="Wang B."/>
            <person name="Wei J."/>
            <person name="Song S."/>
            <person name="Lu X."/>
            <person name="Gao Z."/>
            <person name="Gu W."/>
            <person name="Deng X."/>
            <person name="Ma D."/>
            <person name="Wang S."/>
            <person name="Liang W."/>
            <person name="Fang L."/>
            <person name="Cai C."/>
            <person name="Zhu X."/>
            <person name="Zhou B."/>
            <person name="Zhang Y."/>
            <person name="Chen Z."/>
            <person name="Xu S."/>
            <person name="Zhu R."/>
            <person name="Wang S."/>
            <person name="Zhang T."/>
            <person name="Zhao G."/>
        </authorList>
    </citation>
    <scope>NUCLEOTIDE SEQUENCE [LARGE SCALE GENOMIC DNA]</scope>
    <source>
        <strain evidence="2">cv. Xinhai21</strain>
        <tissue evidence="1">Leaf</tissue>
    </source>
</reference>
<name>A0A2P5XXY7_GOSBA</name>
<gene>
    <name evidence="1" type="ORF">GOBAR_AA12437</name>
</gene>
<dbReference type="OrthoDB" id="1685790at2759"/>
<dbReference type="Proteomes" id="UP000239757">
    <property type="component" value="Unassembled WGS sequence"/>
</dbReference>
<evidence type="ECO:0000313" key="2">
    <source>
        <dbReference type="Proteomes" id="UP000239757"/>
    </source>
</evidence>
<accession>A0A2P5XXY7</accession>
<evidence type="ECO:0000313" key="1">
    <source>
        <dbReference type="EMBL" id="PPS08204.1"/>
    </source>
</evidence>